<organism evidence="4 5">
    <name type="scientific">Rhizoctonia solani</name>
    <dbReference type="NCBI Taxonomy" id="456999"/>
    <lineage>
        <taxon>Eukaryota</taxon>
        <taxon>Fungi</taxon>
        <taxon>Dikarya</taxon>
        <taxon>Basidiomycota</taxon>
        <taxon>Agaricomycotina</taxon>
        <taxon>Agaricomycetes</taxon>
        <taxon>Cantharellales</taxon>
        <taxon>Ceratobasidiaceae</taxon>
        <taxon>Rhizoctonia</taxon>
    </lineage>
</organism>
<dbReference type="PANTHER" id="PTHR24045">
    <property type="match status" value="1"/>
</dbReference>
<evidence type="ECO:0000256" key="2">
    <source>
        <dbReference type="SAM" id="MobiDB-lite"/>
    </source>
</evidence>
<dbReference type="EMBL" id="CAJMXA010002498">
    <property type="protein sequence ID" value="CAE6481932.1"/>
    <property type="molecule type" value="Genomic_DNA"/>
</dbReference>
<keyword evidence="1" id="KW-0808">Transferase</keyword>
<proteinExistence type="predicted"/>
<dbReference type="InterPro" id="IPR047141">
    <property type="entry name" value="Stealth"/>
</dbReference>
<evidence type="ECO:0000256" key="1">
    <source>
        <dbReference type="ARBA" id="ARBA00022679"/>
    </source>
</evidence>
<evidence type="ECO:0000313" key="5">
    <source>
        <dbReference type="Proteomes" id="UP000663853"/>
    </source>
</evidence>
<dbReference type="GO" id="GO:0005794">
    <property type="term" value="C:Golgi apparatus"/>
    <property type="evidence" value="ECO:0007669"/>
    <property type="project" value="TreeGrafter"/>
</dbReference>
<dbReference type="AlphaFoldDB" id="A0A8H3H3G7"/>
<evidence type="ECO:0000259" key="3">
    <source>
        <dbReference type="Pfam" id="PF17102"/>
    </source>
</evidence>
<feature type="domain" description="Stealth protein CR3 conserved region 3" evidence="3">
    <location>
        <begin position="426"/>
        <end position="477"/>
    </location>
</feature>
<comment type="caution">
    <text evidence="4">The sequence shown here is derived from an EMBL/GenBank/DDBJ whole genome shotgun (WGS) entry which is preliminary data.</text>
</comment>
<dbReference type="Proteomes" id="UP000663853">
    <property type="component" value="Unassembled WGS sequence"/>
</dbReference>
<accession>A0A8H3H3G7</accession>
<name>A0A8H3H3G7_9AGAM</name>
<dbReference type="GO" id="GO:0046835">
    <property type="term" value="P:carbohydrate phosphorylation"/>
    <property type="evidence" value="ECO:0007669"/>
    <property type="project" value="TreeGrafter"/>
</dbReference>
<gene>
    <name evidence="4" type="ORF">RDB_LOCUS90302</name>
</gene>
<dbReference type="InterPro" id="IPR031357">
    <property type="entry name" value="Stealth_CR3"/>
</dbReference>
<dbReference type="Pfam" id="PF17102">
    <property type="entry name" value="Stealth_CR3"/>
    <property type="match status" value="1"/>
</dbReference>
<reference evidence="4" key="1">
    <citation type="submission" date="2021-01" db="EMBL/GenBank/DDBJ databases">
        <authorList>
            <person name="Kaushik A."/>
        </authorList>
    </citation>
    <scope>NUCLEOTIDE SEQUENCE</scope>
    <source>
        <strain evidence="4">AG6-10EEA</strain>
    </source>
</reference>
<protein>
    <recommendedName>
        <fullName evidence="3">Stealth protein CR3 conserved region 3 domain-containing protein</fullName>
    </recommendedName>
</protein>
<feature type="region of interest" description="Disordered" evidence="2">
    <location>
        <begin position="1"/>
        <end position="31"/>
    </location>
</feature>
<dbReference type="GO" id="GO:0003976">
    <property type="term" value="F:UDP-N-acetylglucosamine-lysosomal-enzyme N-acetylglucosaminephosphotransferase activity"/>
    <property type="evidence" value="ECO:0007669"/>
    <property type="project" value="TreeGrafter"/>
</dbReference>
<dbReference type="PANTHER" id="PTHR24045:SF0">
    <property type="entry name" value="N-ACETYLGLUCOSAMINE-1-PHOSPHOTRANSFERASE SUBUNITS ALPHA_BETA"/>
    <property type="match status" value="1"/>
</dbReference>
<sequence length="784" mass="88446">MSGIRFWSAPGSGGLPGPGVRIPHKRTRSNIEPGDLERPVIHIYWPTSRPLQAVLVLAAGSVCILIFVLSSTSTSAHNPVRGVEEPGWLKDSFLDALVQCEKDLVPPVTGDHAPEFVFPSAESPVAHLATKYRALAYTQHNSPLPLIKRLPQRDALGLARQCLNHTIAGLPCPHGLAPRSPPALDVVWTWANGTDPLHFRERRIAEMSEPRFVQVPPRGKQNEKEGAEDKLFREHDELRHSIRSVLDSFGRWTPRFYILAADFPLPACNLTDSRDVRLGQVPQWLRKSLRTDGSITLDVVQHAQFMSDYRQSTFSSLSIESQLANLNVSEAFVYMVRVRAVQLAIAEMRHHYQNDDVFFMAPMTPWDFYTYAYGPVLRMQSDLMVPPTTRETKKARVPQRFRTRPVDVTDLAIGDRFGQRYRPYTTHEAKTLVKSMVDEVTITWHSELHHTGQQRFRMNPEAKDAYLPFLATHWMVERHREALLWSWVVARIGGDDDEWGPAQSAQAWKELGGVEKKDLVDARRKARSTLHEDQVASVLDSTGDAAIGRSKYAFVSRDGYPYASLGRFGWKNWPVFQPSNRSDAPGMYSDPAARCSISRTECLHNSRIRGATGVFARLAFEVPHCGDCVITALVASSGDLGLSAFLPESDRAWIPWKDAAEPSAAIAPHLPLVADYRAANFTLANVFTQSRGETTSVRDWVVELIARYRFTIGLTPSHFAMLRNPNSMKALFNRLEKKIHADDTIQDIMMLCLNDDISIQPERADAVLREWEAQRWPRKAAWEL</sequence>
<evidence type="ECO:0000313" key="4">
    <source>
        <dbReference type="EMBL" id="CAE6481932.1"/>
    </source>
</evidence>